<accession>A0A7X0Q3D3</accession>
<dbReference type="SUPFAM" id="SSF88946">
    <property type="entry name" value="Sigma2 domain of RNA polymerase sigma factors"/>
    <property type="match status" value="1"/>
</dbReference>
<dbReference type="Pfam" id="PF04545">
    <property type="entry name" value="Sigma70_r4"/>
    <property type="match status" value="1"/>
</dbReference>
<organism evidence="1 2">
    <name type="scientific">Ralstonia solanacearum</name>
    <name type="common">Pseudomonas solanacearum</name>
    <dbReference type="NCBI Taxonomy" id="305"/>
    <lineage>
        <taxon>Bacteria</taxon>
        <taxon>Pseudomonadati</taxon>
        <taxon>Pseudomonadota</taxon>
        <taxon>Betaproteobacteria</taxon>
        <taxon>Burkholderiales</taxon>
        <taxon>Burkholderiaceae</taxon>
        <taxon>Ralstonia</taxon>
        <taxon>Ralstonia solanacearum species complex</taxon>
    </lineage>
</organism>
<dbReference type="RefSeq" id="WP_080687820.1">
    <property type="nucleotide sequence ID" value="NZ_JABZEH010000001.1"/>
</dbReference>
<dbReference type="Pfam" id="PF04542">
    <property type="entry name" value="Sigma70_r2"/>
    <property type="match status" value="1"/>
</dbReference>
<dbReference type="PRINTS" id="PR00046">
    <property type="entry name" value="SIGMA70FCT"/>
</dbReference>
<evidence type="ECO:0000313" key="2">
    <source>
        <dbReference type="Proteomes" id="UP001143674"/>
    </source>
</evidence>
<dbReference type="GO" id="GO:0003700">
    <property type="term" value="F:DNA-binding transcription factor activity"/>
    <property type="evidence" value="ECO:0007669"/>
    <property type="project" value="InterPro"/>
</dbReference>
<dbReference type="NCBIfam" id="TIGR02937">
    <property type="entry name" value="sigma70-ECF"/>
    <property type="match status" value="1"/>
</dbReference>
<proteinExistence type="predicted"/>
<dbReference type="EMBL" id="JAIVEX010000015">
    <property type="protein sequence ID" value="MDB0524633.1"/>
    <property type="molecule type" value="Genomic_DNA"/>
</dbReference>
<comment type="caution">
    <text evidence="1">The sequence shown here is derived from an EMBL/GenBank/DDBJ whole genome shotgun (WGS) entry which is preliminary data.</text>
</comment>
<dbReference type="InterPro" id="IPR013324">
    <property type="entry name" value="RNA_pol_sigma_r3/r4-like"/>
</dbReference>
<dbReference type="CDD" id="cd06171">
    <property type="entry name" value="Sigma70_r4"/>
    <property type="match status" value="1"/>
</dbReference>
<sequence length="272" mass="30620">MAESSYAPLPEDSRFPRGNLVQPTVTGEADVSAPAAEATLWRALREHGDTAARDALIARYLPYAKAQAAMLYARRTHDAFEFEEYHQFAVVGLMESLERYDPQQGAQFKTYVTPRIVGSMLNGLERLSEQQQQIGLRRRLAAERAASLASEPLSEGNPQKLLRELGEIGVGIALGILLEGTGMVVGQDESLPDNAYSRIELRQLRHQIWHLVQHLTDRERDVIRLHYQQQKPFDEVAAELGVTKGRVSQLHQQALRRLQTLVPRQARCDVAY</sequence>
<dbReference type="InterPro" id="IPR007630">
    <property type="entry name" value="RNA_pol_sigma70_r4"/>
</dbReference>
<evidence type="ECO:0000313" key="1">
    <source>
        <dbReference type="EMBL" id="MDB0524633.1"/>
    </source>
</evidence>
<dbReference type="SUPFAM" id="SSF88659">
    <property type="entry name" value="Sigma3 and sigma4 domains of RNA polymerase sigma factors"/>
    <property type="match status" value="1"/>
</dbReference>
<dbReference type="Gene3D" id="1.20.140.160">
    <property type="match status" value="1"/>
</dbReference>
<gene>
    <name evidence="1" type="ORF">LBW55_23770</name>
</gene>
<dbReference type="PANTHER" id="PTHR30385">
    <property type="entry name" value="SIGMA FACTOR F FLAGELLAR"/>
    <property type="match status" value="1"/>
</dbReference>
<dbReference type="InterPro" id="IPR013325">
    <property type="entry name" value="RNA_pol_sigma_r2"/>
</dbReference>
<dbReference type="InterPro" id="IPR014284">
    <property type="entry name" value="RNA_pol_sigma-70_dom"/>
</dbReference>
<name>A0A7X0Q3D3_RALSL</name>
<reference evidence="1" key="1">
    <citation type="submission" date="2021-09" db="EMBL/GenBank/DDBJ databases">
        <title>Genomic analysis of Ralstonia spp.</title>
        <authorList>
            <person name="Aburjaile F."/>
            <person name="Ariute J.C."/>
            <person name="Pais A.K.L."/>
            <person name="Albuquerque G.M.R."/>
            <person name="Silva A.M.F."/>
            <person name="Brenig B."/>
            <person name="Azevedo V."/>
            <person name="Matiuzzi M."/>
            <person name="Ramos R."/>
            <person name="Goes-Neto A."/>
            <person name="Soares S."/>
            <person name="Iseppon A.M.B."/>
            <person name="Souza E."/>
            <person name="Gama M."/>
        </authorList>
    </citation>
    <scope>NUCLEOTIDE SEQUENCE</scope>
    <source>
        <strain evidence="1">B4</strain>
    </source>
</reference>
<dbReference type="Gene3D" id="1.10.1740.10">
    <property type="match status" value="1"/>
</dbReference>
<protein>
    <submittedName>
        <fullName evidence="1">Sigma-70 family RNA polymerase sigma factor</fullName>
    </submittedName>
</protein>
<dbReference type="InterPro" id="IPR007627">
    <property type="entry name" value="RNA_pol_sigma70_r2"/>
</dbReference>
<dbReference type="AlphaFoldDB" id="A0A7X0Q3D3"/>
<dbReference type="InterPro" id="IPR000943">
    <property type="entry name" value="RNA_pol_sigma70"/>
</dbReference>
<dbReference type="GO" id="GO:0006352">
    <property type="term" value="P:DNA-templated transcription initiation"/>
    <property type="evidence" value="ECO:0007669"/>
    <property type="project" value="InterPro"/>
</dbReference>
<dbReference type="Proteomes" id="UP001143674">
    <property type="component" value="Unassembled WGS sequence"/>
</dbReference>